<name>A0A3B1DLF7_9ZZZZ</name>
<gene>
    <name evidence="2" type="ORF">MNBD_UNCLBAC01-1636</name>
</gene>
<dbReference type="AlphaFoldDB" id="A0A3B1DLF7"/>
<sequence length="140" mass="16491">MKSKMPQTLNQWVLTLCFLVMIGINIPGVKKEVDRIVLYKKVMSHQKIGYKFDGLQEIIKDIKYIGYYTDKDFSKDEPVKEFAQAQYMLAPTILEHNNLEHEYILLVCDNEMNAWKKMKELRAQPLRRNKLGMILAKKPL</sequence>
<reference evidence="2" key="1">
    <citation type="submission" date="2018-06" db="EMBL/GenBank/DDBJ databases">
        <authorList>
            <person name="Zhirakovskaya E."/>
        </authorList>
    </citation>
    <scope>NUCLEOTIDE SEQUENCE</scope>
</reference>
<protein>
    <submittedName>
        <fullName evidence="2">Uncharacterized protein</fullName>
    </submittedName>
</protein>
<organism evidence="2">
    <name type="scientific">hydrothermal vent metagenome</name>
    <dbReference type="NCBI Taxonomy" id="652676"/>
    <lineage>
        <taxon>unclassified sequences</taxon>
        <taxon>metagenomes</taxon>
        <taxon>ecological metagenomes</taxon>
    </lineage>
</organism>
<proteinExistence type="predicted"/>
<evidence type="ECO:0000313" key="2">
    <source>
        <dbReference type="EMBL" id="VAX37613.1"/>
    </source>
</evidence>
<keyword evidence="1" id="KW-0812">Transmembrane</keyword>
<evidence type="ECO:0000256" key="1">
    <source>
        <dbReference type="SAM" id="Phobius"/>
    </source>
</evidence>
<feature type="transmembrane region" description="Helical" evidence="1">
    <location>
        <begin position="12"/>
        <end position="29"/>
    </location>
</feature>
<accession>A0A3B1DLF7</accession>
<keyword evidence="1" id="KW-0472">Membrane</keyword>
<dbReference type="EMBL" id="UOGJ01000133">
    <property type="protein sequence ID" value="VAX37613.1"/>
    <property type="molecule type" value="Genomic_DNA"/>
</dbReference>
<keyword evidence="1" id="KW-1133">Transmembrane helix</keyword>